<proteinExistence type="predicted"/>
<protein>
    <submittedName>
        <fullName evidence="1">Uncharacterized protein</fullName>
    </submittedName>
</protein>
<dbReference type="EMBL" id="CP007243">
    <property type="protein sequence ID" value="AIA31359.1"/>
    <property type="molecule type" value="Genomic_DNA"/>
</dbReference>
<reference evidence="1 2" key="2">
    <citation type="journal article" date="2015" name="Biomed. Res. Int.">
        <title>Effects of Arsenite Resistance on the Growth and Functional Gene Expression of Leptospirillum ferriphilum and Acidithiobacillus thiooxidans in Pure Culture and Coculture.</title>
        <authorList>
            <person name="Jiang H."/>
            <person name="Liang Y."/>
            <person name="Yin H."/>
            <person name="Xiao Y."/>
            <person name="Guo X."/>
            <person name="Xu Y."/>
            <person name="Hu Q."/>
            <person name="Liu H."/>
            <person name="Liu X."/>
        </authorList>
    </citation>
    <scope>NUCLEOTIDE SEQUENCE [LARGE SCALE GENOMIC DNA]</scope>
    <source>
        <strain evidence="1 2">YSK</strain>
    </source>
</reference>
<sequence length="182" mass="19857">MRGNILGQNPDFLCLSAGGKRMHARMKKTILLLGIVLAGCSHRQKAPVSYYPPAGEIFAGESGQLFNPDDERVPVLLGRSVQSLTEGWQAYVAGRTDLLKPLEKQGQVRWLRPGTTVRVLTVDDRLGQFFLLIQRGVHAGPSSGLLENPVGWWTDARNFRITVGGAASSGQNTHTEGESHEP</sequence>
<dbReference type="Proteomes" id="UP000027059">
    <property type="component" value="Chromosome"/>
</dbReference>
<evidence type="ECO:0000313" key="2">
    <source>
        <dbReference type="Proteomes" id="UP000027059"/>
    </source>
</evidence>
<evidence type="ECO:0000313" key="1">
    <source>
        <dbReference type="EMBL" id="AIA31359.1"/>
    </source>
</evidence>
<dbReference type="KEGG" id="lfp:Y981_00310"/>
<name>A0A059XS01_9BACT</name>
<gene>
    <name evidence="1" type="ORF">Y981_00310</name>
</gene>
<keyword evidence="2" id="KW-1185">Reference proteome</keyword>
<dbReference type="AlphaFoldDB" id="A0A059XS01"/>
<dbReference type="HOGENOM" id="CLU_1641651_0_0_0"/>
<dbReference type="RefSeq" id="WP_038504208.1">
    <property type="nucleotide sequence ID" value="NZ_CP007243.1"/>
</dbReference>
<dbReference type="OrthoDB" id="9883816at2"/>
<accession>A0A059XS01</accession>
<reference evidence="2" key="1">
    <citation type="submission" date="2014-02" db="EMBL/GenBank/DDBJ databases">
        <title>Complete genome sequence and comparative genomic analysis of the nitrogen-fixing bacterium Leptospirillum ferriphilum YSK.</title>
        <authorList>
            <person name="Guo X."/>
            <person name="Yin H."/>
            <person name="Liang Y."/>
            <person name="Hu Q."/>
            <person name="Ma L."/>
            <person name="Xiao Y."/>
            <person name="Zhang X."/>
            <person name="Qiu G."/>
            <person name="Liu X."/>
        </authorList>
    </citation>
    <scope>NUCLEOTIDE SEQUENCE [LARGE SCALE GENOMIC DNA]</scope>
    <source>
        <strain evidence="2">YSK</strain>
    </source>
</reference>
<organism evidence="1 2">
    <name type="scientific">Leptospirillum ferriphilum YSK</name>
    <dbReference type="NCBI Taxonomy" id="1441628"/>
    <lineage>
        <taxon>Bacteria</taxon>
        <taxon>Pseudomonadati</taxon>
        <taxon>Nitrospirota</taxon>
        <taxon>Nitrospiria</taxon>
        <taxon>Nitrospirales</taxon>
        <taxon>Nitrospiraceae</taxon>
        <taxon>Leptospirillum</taxon>
    </lineage>
</organism>